<protein>
    <submittedName>
        <fullName evidence="1">Uncharacterized protein</fullName>
    </submittedName>
</protein>
<dbReference type="EMBL" id="CP101989">
    <property type="protein sequence ID" value="UUI65210.1"/>
    <property type="molecule type" value="Genomic_DNA"/>
</dbReference>
<evidence type="ECO:0000313" key="1">
    <source>
        <dbReference type="EMBL" id="UUI65210.1"/>
    </source>
</evidence>
<organism evidence="1 2">
    <name type="scientific">Cellulomonas wangsupingiae</name>
    <dbReference type="NCBI Taxonomy" id="2968085"/>
    <lineage>
        <taxon>Bacteria</taxon>
        <taxon>Bacillati</taxon>
        <taxon>Actinomycetota</taxon>
        <taxon>Actinomycetes</taxon>
        <taxon>Micrococcales</taxon>
        <taxon>Cellulomonadaceae</taxon>
        <taxon>Cellulomonas</taxon>
    </lineage>
</organism>
<keyword evidence="2" id="KW-1185">Reference proteome</keyword>
<name>A0ABY5K4E9_9CELL</name>
<gene>
    <name evidence="1" type="ORF">NP075_00225</name>
</gene>
<reference evidence="1 2" key="1">
    <citation type="submission" date="2022-07" db="EMBL/GenBank/DDBJ databases">
        <title>Novel species in genus cellulomonas.</title>
        <authorList>
            <person name="Ye L."/>
        </authorList>
    </citation>
    <scope>NUCLEOTIDE SEQUENCE [LARGE SCALE GENOMIC DNA]</scope>
    <source>
        <strain evidence="2">zg-Y908</strain>
    </source>
</reference>
<dbReference type="RefSeq" id="WP_227563706.1">
    <property type="nucleotide sequence ID" value="NZ_CP101989.1"/>
</dbReference>
<sequence length="68" mass="6918">MGDLGIDVDVHVLRVGRDGNAGADVRLGAAVLLTSTDPDGLAHDVDVLSSAAWLRAADADVRGALAPR</sequence>
<proteinExistence type="predicted"/>
<accession>A0ABY5K4E9</accession>
<dbReference type="Proteomes" id="UP001317322">
    <property type="component" value="Chromosome"/>
</dbReference>
<evidence type="ECO:0000313" key="2">
    <source>
        <dbReference type="Proteomes" id="UP001317322"/>
    </source>
</evidence>